<accession>A0A9W6LLE4</accession>
<comment type="caution">
    <text evidence="1">The sequence shown here is derived from an EMBL/GenBank/DDBJ whole genome shotgun (WGS) entry which is preliminary data.</text>
</comment>
<dbReference type="AlphaFoldDB" id="A0A9W6LLE4"/>
<gene>
    <name evidence="1" type="ORF">TISLANDTSLP1_14580</name>
</gene>
<dbReference type="Pfam" id="PF14076">
    <property type="entry name" value="DUF4258"/>
    <property type="match status" value="1"/>
</dbReference>
<evidence type="ECO:0000313" key="1">
    <source>
        <dbReference type="EMBL" id="GLI53765.1"/>
    </source>
</evidence>
<sequence>MKIQYSKHALAKIEERKIDKTLIERVLINAELTFYDIVNRTFVGISKVKIQEFETNLVVVYTKSEENFKIVTVYPCKNIEKEIKAKEKNRWIRI</sequence>
<keyword evidence="2" id="KW-1185">Reference proteome</keyword>
<proteinExistence type="predicted"/>
<dbReference type="Proteomes" id="UP001144297">
    <property type="component" value="Unassembled WGS sequence"/>
</dbReference>
<dbReference type="EMBL" id="BSDX01000001">
    <property type="protein sequence ID" value="GLI53765.1"/>
    <property type="molecule type" value="Genomic_DNA"/>
</dbReference>
<dbReference type="InterPro" id="IPR025354">
    <property type="entry name" value="DUF4258"/>
</dbReference>
<name>A0A9W6LLE4_9BACT</name>
<reference evidence="1" key="1">
    <citation type="submission" date="2022-12" db="EMBL/GenBank/DDBJ databases">
        <title>Reference genome sequencing for broad-spectrum identification of bacterial and archaeal isolates by mass spectrometry.</title>
        <authorList>
            <person name="Sekiguchi Y."/>
            <person name="Tourlousse D.M."/>
        </authorList>
    </citation>
    <scope>NUCLEOTIDE SEQUENCE</scope>
    <source>
        <strain evidence="1">TSL-P1</strain>
    </source>
</reference>
<evidence type="ECO:0008006" key="3">
    <source>
        <dbReference type="Google" id="ProtNLM"/>
    </source>
</evidence>
<organism evidence="1 2">
    <name type="scientific">Thermodesulfovibrio yellowstonii</name>
    <dbReference type="NCBI Taxonomy" id="28262"/>
    <lineage>
        <taxon>Bacteria</taxon>
        <taxon>Pseudomonadati</taxon>
        <taxon>Nitrospirota</taxon>
        <taxon>Thermodesulfovibrionia</taxon>
        <taxon>Thermodesulfovibrionales</taxon>
        <taxon>Thermodesulfovibrionaceae</taxon>
        <taxon>Thermodesulfovibrio</taxon>
    </lineage>
</organism>
<evidence type="ECO:0000313" key="2">
    <source>
        <dbReference type="Proteomes" id="UP001144297"/>
    </source>
</evidence>
<protein>
    <recommendedName>
        <fullName evidence="3">DUF4258 domain-containing protein</fullName>
    </recommendedName>
</protein>